<comment type="caution">
    <text evidence="2">The sequence shown here is derived from an EMBL/GenBank/DDBJ whole genome shotgun (WGS) entry which is preliminary data.</text>
</comment>
<feature type="domain" description="N-acetyltransferase" evidence="1">
    <location>
        <begin position="75"/>
        <end position="148"/>
    </location>
</feature>
<dbReference type="PROSITE" id="PS51186">
    <property type="entry name" value="GNAT"/>
    <property type="match status" value="1"/>
</dbReference>
<sequence length="150" mass="17416">MMLLQDLKGVMKNSQIDIGILNKLQVHFRRRKTPRIRSCTWEIPWYEVVKINCDGSSLGNRGIAGSGSVFRTHTVNENYRRQGHGETLLKAAIQKCRTRKIQRVCLHVDPSRTAAFSLYIRTGFKVDTLIESYYSLDRNAYRMYLEFPDS</sequence>
<accession>A0A7J7MLP4</accession>
<evidence type="ECO:0000313" key="3">
    <source>
        <dbReference type="Proteomes" id="UP000541444"/>
    </source>
</evidence>
<name>A0A7J7MLP4_9MAGN</name>
<dbReference type="EMBL" id="JACGCM010001398">
    <property type="protein sequence ID" value="KAF6155813.1"/>
    <property type="molecule type" value="Genomic_DNA"/>
</dbReference>
<keyword evidence="3" id="KW-1185">Reference proteome</keyword>
<dbReference type="SUPFAM" id="SSF55729">
    <property type="entry name" value="Acyl-CoA N-acyltransferases (Nat)"/>
    <property type="match status" value="1"/>
</dbReference>
<dbReference type="Proteomes" id="UP000541444">
    <property type="component" value="Unassembled WGS sequence"/>
</dbReference>
<dbReference type="InterPro" id="IPR000182">
    <property type="entry name" value="GNAT_dom"/>
</dbReference>
<reference evidence="2 3" key="1">
    <citation type="journal article" date="2020" name="IScience">
        <title>Genome Sequencing of the Endangered Kingdonia uniflora (Circaeasteraceae, Ranunculales) Reveals Potential Mechanisms of Evolutionary Specialization.</title>
        <authorList>
            <person name="Sun Y."/>
            <person name="Deng T."/>
            <person name="Zhang A."/>
            <person name="Moore M.J."/>
            <person name="Landis J.B."/>
            <person name="Lin N."/>
            <person name="Zhang H."/>
            <person name="Zhang X."/>
            <person name="Huang J."/>
            <person name="Zhang X."/>
            <person name="Sun H."/>
            <person name="Wang H."/>
        </authorList>
    </citation>
    <scope>NUCLEOTIDE SEQUENCE [LARGE SCALE GENOMIC DNA]</scope>
    <source>
        <strain evidence="2">TB1705</strain>
        <tissue evidence="2">Leaf</tissue>
    </source>
</reference>
<protein>
    <recommendedName>
        <fullName evidence="1">N-acetyltransferase domain-containing protein</fullName>
    </recommendedName>
</protein>
<dbReference type="CDD" id="cd04301">
    <property type="entry name" value="NAT_SF"/>
    <property type="match status" value="1"/>
</dbReference>
<evidence type="ECO:0000259" key="1">
    <source>
        <dbReference type="PROSITE" id="PS51186"/>
    </source>
</evidence>
<dbReference type="InterPro" id="IPR016181">
    <property type="entry name" value="Acyl_CoA_acyltransferase"/>
</dbReference>
<organism evidence="2 3">
    <name type="scientific">Kingdonia uniflora</name>
    <dbReference type="NCBI Taxonomy" id="39325"/>
    <lineage>
        <taxon>Eukaryota</taxon>
        <taxon>Viridiplantae</taxon>
        <taxon>Streptophyta</taxon>
        <taxon>Embryophyta</taxon>
        <taxon>Tracheophyta</taxon>
        <taxon>Spermatophyta</taxon>
        <taxon>Magnoliopsida</taxon>
        <taxon>Ranunculales</taxon>
        <taxon>Circaeasteraceae</taxon>
        <taxon>Kingdonia</taxon>
    </lineage>
</organism>
<dbReference type="PANTHER" id="PTHR47542">
    <property type="entry name" value="ACYL-COA N-ACYLTRANSFERASES (NAT) SUPERFAMILY PROTEIN"/>
    <property type="match status" value="1"/>
</dbReference>
<dbReference type="GO" id="GO:0016747">
    <property type="term" value="F:acyltransferase activity, transferring groups other than amino-acyl groups"/>
    <property type="evidence" value="ECO:0007669"/>
    <property type="project" value="InterPro"/>
</dbReference>
<dbReference type="AlphaFoldDB" id="A0A7J7MLP4"/>
<evidence type="ECO:0000313" key="2">
    <source>
        <dbReference type="EMBL" id="KAF6155813.1"/>
    </source>
</evidence>
<dbReference type="Gene3D" id="3.40.630.30">
    <property type="match status" value="1"/>
</dbReference>
<dbReference type="Pfam" id="PF00583">
    <property type="entry name" value="Acetyltransf_1"/>
    <property type="match status" value="1"/>
</dbReference>
<dbReference type="OrthoDB" id="41532at2759"/>
<gene>
    <name evidence="2" type="ORF">GIB67_039144</name>
</gene>
<proteinExistence type="predicted"/>
<dbReference type="PANTHER" id="PTHR47542:SF2">
    <property type="entry name" value="ACYL-COA N-ACYLTRANSFERASES (NAT) SUPERFAMILY PROTEIN"/>
    <property type="match status" value="1"/>
</dbReference>